<evidence type="ECO:0000256" key="2">
    <source>
        <dbReference type="ARBA" id="ARBA00022723"/>
    </source>
</evidence>
<evidence type="ECO:0000259" key="8">
    <source>
        <dbReference type="Pfam" id="PF10348"/>
    </source>
</evidence>
<keyword evidence="3 4" id="KW-0408">Iron</keyword>
<evidence type="ECO:0000256" key="4">
    <source>
        <dbReference type="PIRSR" id="PIRSR600898-1"/>
    </source>
</evidence>
<dbReference type="Pfam" id="PF10348">
    <property type="entry name" value="DUF2427"/>
    <property type="match status" value="1"/>
</dbReference>
<dbReference type="Proteomes" id="UP000663841">
    <property type="component" value="Unassembled WGS sequence"/>
</dbReference>
<comment type="caution">
    <text evidence="10">The sequence shown here is derived from an EMBL/GenBank/DDBJ whole genome shotgun (WGS) entry which is preliminary data.</text>
</comment>
<evidence type="ECO:0000313" key="11">
    <source>
        <dbReference type="Proteomes" id="UP000663841"/>
    </source>
</evidence>
<dbReference type="Pfam" id="PF10355">
    <property type="entry name" value="Ytp1"/>
    <property type="match status" value="1"/>
</dbReference>
<dbReference type="AlphaFoldDB" id="A0A8H2XNQ5"/>
<dbReference type="GO" id="GO:0034354">
    <property type="term" value="P:'de novo' NAD+ biosynthetic process from L-tryptophan"/>
    <property type="evidence" value="ECO:0007669"/>
    <property type="project" value="TreeGrafter"/>
</dbReference>
<comment type="similarity">
    <text evidence="1">Belongs to the indoleamine 2,3-dioxygenase family.</text>
</comment>
<dbReference type="InterPro" id="IPR018827">
    <property type="entry name" value="YTP1_C"/>
</dbReference>
<sequence>MISELSWLVLFSSFLSTFWSTVQSWFSSPPSSPQQPCSDKIDISYFASSCFELDAQTAFMPPEPPLSRLDEVYEQWEQLLDAASTNFTCPGDADCVPEFQLQFGESWRKSVRELPVLSIQPFEFDIRRARRAHHVLAFITQFYIQSLPPREDTFDRSPIIIPAPIAIPFVGVSRQLGIAPIVTYADTVLWNWELIDPSQPMIASNIRIKDLFTRDPQEEHFFLTSARIEIRGLEAMDIMAKCSRQIEDSNEDRTCLASHLVRLAHVIDDITAILDAVREGCDPMFFYFTFRPWIRGADQGADSPMWFYEGVDGQGVTMQCSGPSAGQSALMHAFDVFLDVVHPNSRASRGCSFAVNLPNTPPASPGMRGKDIDDISQCPFASKLSLVDPAYNPHIRSSQRQAATGLDTPPLTPLESEVRTFIPADLNIPTHAQDPIDTSFIGRMRKYMPGGHQLFLDHLRSLKFGPTVRALTQGTPHLADSYNIALQALSRFRDAHIRVVTRYVICPARSKTINSLMPELYSSKWHVPVQSVAYLITAAGYILGHSHKGRSFPESAHGRVANFILFPLLAQLALGIYLKLHVHEQTIRPWAVVVHGIIGKSWLAIGWTQMLLGAIVLRGYCGKEELGQCLAHYIMGSAFIGYGVLLAAVLLAGGGRIWYGKRWRDGGKGEKVVSPRSQEWWDGWVIMLWGIVNTFTEHHGPLTKWSHKDMQHTTLGVISRIIEITFVLKDAASVADVQPTRARNAKPVEIQAFQHLPPFAELQLLVSGGVLFMSATDEELKAVVGIEMDHVTYVLLMLSLAFVIYLYANLLFHIYASSGRNATGTKQPESTAGYTPLALRVDSVLAAPSATTPTTAFTPAPAYPGRPMGMGEEASVYKISDERDSFEEEMEMDDVRTSEQGRLALR</sequence>
<evidence type="ECO:0000313" key="10">
    <source>
        <dbReference type="EMBL" id="CAE6430012.1"/>
    </source>
</evidence>
<feature type="chain" id="PRO_5034354144" description="Cytochrome b561 domain-containing protein" evidence="7">
    <location>
        <begin position="25"/>
        <end position="906"/>
    </location>
</feature>
<dbReference type="GO" id="GO:0020037">
    <property type="term" value="F:heme binding"/>
    <property type="evidence" value="ECO:0007669"/>
    <property type="project" value="InterPro"/>
</dbReference>
<dbReference type="GO" id="GO:0033754">
    <property type="term" value="F:indoleamine 2,3-dioxygenase activity"/>
    <property type="evidence" value="ECO:0007669"/>
    <property type="project" value="TreeGrafter"/>
</dbReference>
<dbReference type="InterPro" id="IPR000898">
    <property type="entry name" value="Indolamine_dOase"/>
</dbReference>
<evidence type="ECO:0000259" key="9">
    <source>
        <dbReference type="Pfam" id="PF10355"/>
    </source>
</evidence>
<keyword evidence="6" id="KW-1133">Transmembrane helix</keyword>
<dbReference type="GO" id="GO:0046872">
    <property type="term" value="F:metal ion binding"/>
    <property type="evidence" value="ECO:0007669"/>
    <property type="project" value="UniProtKB-KW"/>
</dbReference>
<feature type="domain" description="Protein YTP1-like C-terminal" evidence="9">
    <location>
        <begin position="606"/>
        <end position="718"/>
    </location>
</feature>
<name>A0A8H2XNQ5_9AGAM</name>
<gene>
    <name evidence="10" type="ORF">RDB_LOCUS62961</name>
</gene>
<evidence type="ECO:0000256" key="6">
    <source>
        <dbReference type="SAM" id="Phobius"/>
    </source>
</evidence>
<keyword evidence="2 4" id="KW-0479">Metal-binding</keyword>
<dbReference type="EMBL" id="CAJMWW010000083">
    <property type="protein sequence ID" value="CAE6430012.1"/>
    <property type="molecule type" value="Genomic_DNA"/>
</dbReference>
<accession>A0A8H2XNQ5</accession>
<feature type="transmembrane region" description="Helical" evidence="6">
    <location>
        <begin position="791"/>
        <end position="812"/>
    </location>
</feature>
<feature type="transmembrane region" description="Helical" evidence="6">
    <location>
        <begin position="602"/>
        <end position="621"/>
    </location>
</feature>
<dbReference type="PANTHER" id="PTHR28657:SF5">
    <property type="entry name" value="INDOLEAMINE 2,3-DIOXYGENASE"/>
    <property type="match status" value="1"/>
</dbReference>
<dbReference type="CDD" id="cd08760">
    <property type="entry name" value="Cyt_b561_FRRS1_like"/>
    <property type="match status" value="1"/>
</dbReference>
<feature type="region of interest" description="Disordered" evidence="5">
    <location>
        <begin position="880"/>
        <end position="906"/>
    </location>
</feature>
<dbReference type="SUPFAM" id="SSF140959">
    <property type="entry name" value="Indolic compounds 2,3-dioxygenase-like"/>
    <property type="match status" value="1"/>
</dbReference>
<dbReference type="Pfam" id="PF01231">
    <property type="entry name" value="IDO"/>
    <property type="match status" value="1"/>
</dbReference>
<feature type="binding site" description="proximal binding residue" evidence="4">
    <location>
        <position position="496"/>
    </location>
    <ligand>
        <name>heme b</name>
        <dbReference type="ChEBI" id="CHEBI:60344"/>
    </ligand>
    <ligandPart>
        <name>Fe</name>
        <dbReference type="ChEBI" id="CHEBI:18248"/>
    </ligandPart>
</feature>
<evidence type="ECO:0000256" key="5">
    <source>
        <dbReference type="SAM" id="MobiDB-lite"/>
    </source>
</evidence>
<keyword evidence="6" id="KW-0812">Transmembrane</keyword>
<feature type="transmembrane region" description="Helical" evidence="6">
    <location>
        <begin position="633"/>
        <end position="659"/>
    </location>
</feature>
<keyword evidence="4" id="KW-0349">Heme</keyword>
<proteinExistence type="inferred from homology"/>
<reference evidence="10" key="1">
    <citation type="submission" date="2021-01" db="EMBL/GenBank/DDBJ databases">
        <authorList>
            <person name="Kaushik A."/>
        </authorList>
    </citation>
    <scope>NUCLEOTIDE SEQUENCE</scope>
    <source>
        <strain evidence="10">AG3-T5</strain>
    </source>
</reference>
<keyword evidence="7" id="KW-0732">Signal</keyword>
<dbReference type="InterPro" id="IPR018825">
    <property type="entry name" value="DUF2427"/>
</dbReference>
<evidence type="ECO:0000256" key="1">
    <source>
        <dbReference type="ARBA" id="ARBA00007119"/>
    </source>
</evidence>
<dbReference type="GO" id="GO:0019441">
    <property type="term" value="P:L-tryptophan catabolic process to kynurenine"/>
    <property type="evidence" value="ECO:0007669"/>
    <property type="project" value="InterPro"/>
</dbReference>
<dbReference type="Gene3D" id="1.20.58.480">
    <property type="match status" value="1"/>
</dbReference>
<dbReference type="InterPro" id="IPR037217">
    <property type="entry name" value="Trp/Indoleamine_2_3_dOase-like"/>
</dbReference>
<evidence type="ECO:0008006" key="12">
    <source>
        <dbReference type="Google" id="ProtNLM"/>
    </source>
</evidence>
<organism evidence="10 11">
    <name type="scientific">Rhizoctonia solani</name>
    <dbReference type="NCBI Taxonomy" id="456999"/>
    <lineage>
        <taxon>Eukaryota</taxon>
        <taxon>Fungi</taxon>
        <taxon>Dikarya</taxon>
        <taxon>Basidiomycota</taxon>
        <taxon>Agaricomycotina</taxon>
        <taxon>Agaricomycetes</taxon>
        <taxon>Cantharellales</taxon>
        <taxon>Ceratobasidiaceae</taxon>
        <taxon>Rhizoctonia</taxon>
    </lineage>
</organism>
<feature type="signal peptide" evidence="7">
    <location>
        <begin position="1"/>
        <end position="24"/>
    </location>
</feature>
<evidence type="ECO:0000256" key="3">
    <source>
        <dbReference type="ARBA" id="ARBA00023004"/>
    </source>
</evidence>
<dbReference type="PANTHER" id="PTHR28657">
    <property type="entry name" value="INDOLEAMINE 2,3-DIOXYGENASE"/>
    <property type="match status" value="1"/>
</dbReference>
<keyword evidence="6" id="KW-0472">Membrane</keyword>
<feature type="transmembrane region" description="Helical" evidence="6">
    <location>
        <begin position="563"/>
        <end position="582"/>
    </location>
</feature>
<dbReference type="GO" id="GO:0005737">
    <property type="term" value="C:cytoplasm"/>
    <property type="evidence" value="ECO:0007669"/>
    <property type="project" value="TreeGrafter"/>
</dbReference>
<protein>
    <recommendedName>
        <fullName evidence="12">Cytochrome b561 domain-containing protein</fullName>
    </recommendedName>
</protein>
<feature type="domain" description="DUF2427" evidence="8">
    <location>
        <begin position="519"/>
        <end position="581"/>
    </location>
</feature>
<evidence type="ECO:0000256" key="7">
    <source>
        <dbReference type="SAM" id="SignalP"/>
    </source>
</evidence>